<dbReference type="EMBL" id="JACGWN010000003">
    <property type="protein sequence ID" value="KAL0456228.1"/>
    <property type="molecule type" value="Genomic_DNA"/>
</dbReference>
<feature type="chain" id="PRO_5043565333" description="DDE Tnp4 domain-containing protein" evidence="8">
    <location>
        <begin position="23"/>
        <end position="209"/>
    </location>
</feature>
<evidence type="ECO:0000259" key="9">
    <source>
        <dbReference type="Pfam" id="PF13359"/>
    </source>
</evidence>
<dbReference type="PANTHER" id="PTHR22930:SF293">
    <property type="entry name" value="PROTEIN ALP1-LIKE"/>
    <property type="match status" value="1"/>
</dbReference>
<evidence type="ECO:0000256" key="2">
    <source>
        <dbReference type="ARBA" id="ARBA00004123"/>
    </source>
</evidence>
<evidence type="ECO:0000313" key="10">
    <source>
        <dbReference type="EMBL" id="KAL0456228.1"/>
    </source>
</evidence>
<dbReference type="GO" id="GO:0016787">
    <property type="term" value="F:hydrolase activity"/>
    <property type="evidence" value="ECO:0007669"/>
    <property type="project" value="UniProtKB-KW"/>
</dbReference>
<comment type="caution">
    <text evidence="10">The sequence shown here is derived from an EMBL/GenBank/DDBJ whole genome shotgun (WGS) entry which is preliminary data.</text>
</comment>
<evidence type="ECO:0000256" key="8">
    <source>
        <dbReference type="SAM" id="SignalP"/>
    </source>
</evidence>
<dbReference type="InterPro" id="IPR045249">
    <property type="entry name" value="HARBI1-like"/>
</dbReference>
<sequence length="209" mass="23541">MSLQHFHHVLIVVLRLGSLLLAKPVPVSADSSCARWKWFEGCLGALDGTYIDVRVPAEDRARYRTHKGSVFVNVLGVCDREMRFIYVLAGYEGSAADARVLRDVISRPNRLKIPQGNYYLVDSGYSNGEGFLLPYRGVSPAFYSIKVQNRIIMACCLLHNYIQQEMADDPIEQLLTGEGFGEEDSGEYLGIVDSNPIWNTWRDEMAKSM</sequence>
<evidence type="ECO:0000256" key="1">
    <source>
        <dbReference type="ARBA" id="ARBA00001968"/>
    </source>
</evidence>
<dbReference type="PANTHER" id="PTHR22930">
    <property type="match status" value="1"/>
</dbReference>
<dbReference type="Pfam" id="PF13359">
    <property type="entry name" value="DDE_Tnp_4"/>
    <property type="match status" value="1"/>
</dbReference>
<comment type="cofactor">
    <cofactor evidence="1">
        <name>a divalent metal cation</name>
        <dbReference type="ChEBI" id="CHEBI:60240"/>
    </cofactor>
</comment>
<dbReference type="AlphaFoldDB" id="A0AAW2XQU4"/>
<protein>
    <recommendedName>
        <fullName evidence="9">DDE Tnp4 domain-containing protein</fullName>
    </recommendedName>
</protein>
<evidence type="ECO:0000256" key="4">
    <source>
        <dbReference type="ARBA" id="ARBA00022722"/>
    </source>
</evidence>
<name>A0AAW2XQU4_9LAMI</name>
<keyword evidence="7" id="KW-0539">Nucleus</keyword>
<keyword evidence="5" id="KW-0479">Metal-binding</keyword>
<accession>A0AAW2XQU4</accession>
<evidence type="ECO:0000256" key="7">
    <source>
        <dbReference type="ARBA" id="ARBA00023242"/>
    </source>
</evidence>
<evidence type="ECO:0000256" key="5">
    <source>
        <dbReference type="ARBA" id="ARBA00022723"/>
    </source>
</evidence>
<proteinExistence type="inferred from homology"/>
<comment type="subcellular location">
    <subcellularLocation>
        <location evidence="2">Nucleus</location>
    </subcellularLocation>
</comment>
<comment type="similarity">
    <text evidence="3">Belongs to the HARBI1 family.</text>
</comment>
<reference evidence="10" key="1">
    <citation type="submission" date="2020-06" db="EMBL/GenBank/DDBJ databases">
        <authorList>
            <person name="Li T."/>
            <person name="Hu X."/>
            <person name="Zhang T."/>
            <person name="Song X."/>
            <person name="Zhang H."/>
            <person name="Dai N."/>
            <person name="Sheng W."/>
            <person name="Hou X."/>
            <person name="Wei L."/>
        </authorList>
    </citation>
    <scope>NUCLEOTIDE SEQUENCE</scope>
    <source>
        <strain evidence="10">KEN1</strain>
        <tissue evidence="10">Leaf</tissue>
    </source>
</reference>
<dbReference type="GO" id="GO:0004518">
    <property type="term" value="F:nuclease activity"/>
    <property type="evidence" value="ECO:0007669"/>
    <property type="project" value="UniProtKB-KW"/>
</dbReference>
<evidence type="ECO:0000256" key="3">
    <source>
        <dbReference type="ARBA" id="ARBA00006958"/>
    </source>
</evidence>
<feature type="signal peptide" evidence="8">
    <location>
        <begin position="1"/>
        <end position="22"/>
    </location>
</feature>
<keyword evidence="6" id="KW-0378">Hydrolase</keyword>
<reference evidence="10" key="2">
    <citation type="journal article" date="2024" name="Plant">
        <title>Genomic evolution and insights into agronomic trait innovations of Sesamum species.</title>
        <authorList>
            <person name="Miao H."/>
            <person name="Wang L."/>
            <person name="Qu L."/>
            <person name="Liu H."/>
            <person name="Sun Y."/>
            <person name="Le M."/>
            <person name="Wang Q."/>
            <person name="Wei S."/>
            <person name="Zheng Y."/>
            <person name="Lin W."/>
            <person name="Duan Y."/>
            <person name="Cao H."/>
            <person name="Xiong S."/>
            <person name="Wang X."/>
            <person name="Wei L."/>
            <person name="Li C."/>
            <person name="Ma Q."/>
            <person name="Ju M."/>
            <person name="Zhao R."/>
            <person name="Li G."/>
            <person name="Mu C."/>
            <person name="Tian Q."/>
            <person name="Mei H."/>
            <person name="Zhang T."/>
            <person name="Gao T."/>
            <person name="Zhang H."/>
        </authorList>
    </citation>
    <scope>NUCLEOTIDE SEQUENCE</scope>
    <source>
        <strain evidence="10">KEN1</strain>
    </source>
</reference>
<keyword evidence="4" id="KW-0540">Nuclease</keyword>
<feature type="domain" description="DDE Tnp4" evidence="9">
    <location>
        <begin position="46"/>
        <end position="137"/>
    </location>
</feature>
<evidence type="ECO:0000256" key="6">
    <source>
        <dbReference type="ARBA" id="ARBA00022801"/>
    </source>
</evidence>
<dbReference type="GO" id="GO:0005634">
    <property type="term" value="C:nucleus"/>
    <property type="evidence" value="ECO:0007669"/>
    <property type="project" value="UniProtKB-SubCell"/>
</dbReference>
<dbReference type="GO" id="GO:0046872">
    <property type="term" value="F:metal ion binding"/>
    <property type="evidence" value="ECO:0007669"/>
    <property type="project" value="UniProtKB-KW"/>
</dbReference>
<dbReference type="InterPro" id="IPR027806">
    <property type="entry name" value="HARBI1_dom"/>
</dbReference>
<organism evidence="10">
    <name type="scientific">Sesamum latifolium</name>
    <dbReference type="NCBI Taxonomy" id="2727402"/>
    <lineage>
        <taxon>Eukaryota</taxon>
        <taxon>Viridiplantae</taxon>
        <taxon>Streptophyta</taxon>
        <taxon>Embryophyta</taxon>
        <taxon>Tracheophyta</taxon>
        <taxon>Spermatophyta</taxon>
        <taxon>Magnoliopsida</taxon>
        <taxon>eudicotyledons</taxon>
        <taxon>Gunneridae</taxon>
        <taxon>Pentapetalae</taxon>
        <taxon>asterids</taxon>
        <taxon>lamiids</taxon>
        <taxon>Lamiales</taxon>
        <taxon>Pedaliaceae</taxon>
        <taxon>Sesamum</taxon>
    </lineage>
</organism>
<keyword evidence="8" id="KW-0732">Signal</keyword>
<gene>
    <name evidence="10" type="ORF">Slati_0962000</name>
</gene>